<keyword evidence="1" id="KW-0812">Transmembrane</keyword>
<organism evidence="2 3">
    <name type="scientific">Pedobacter westerhofensis</name>
    <dbReference type="NCBI Taxonomy" id="425512"/>
    <lineage>
        <taxon>Bacteria</taxon>
        <taxon>Pseudomonadati</taxon>
        <taxon>Bacteroidota</taxon>
        <taxon>Sphingobacteriia</taxon>
        <taxon>Sphingobacteriales</taxon>
        <taxon>Sphingobacteriaceae</taxon>
        <taxon>Pedobacter</taxon>
    </lineage>
</organism>
<feature type="transmembrane region" description="Helical" evidence="1">
    <location>
        <begin position="6"/>
        <end position="29"/>
    </location>
</feature>
<dbReference type="Proteomes" id="UP000320300">
    <property type="component" value="Unassembled WGS sequence"/>
</dbReference>
<protein>
    <submittedName>
        <fullName evidence="2">Uncharacterized protein</fullName>
    </submittedName>
</protein>
<evidence type="ECO:0000313" key="3">
    <source>
        <dbReference type="Proteomes" id="UP000320300"/>
    </source>
</evidence>
<sequence length="58" mass="6803">MSFICFVLQTIPFMMLVIIALGQTDLRLFRKVSDLITRKMKIKPAHDKKRVILDKGKR</sequence>
<evidence type="ECO:0000256" key="1">
    <source>
        <dbReference type="SAM" id="Phobius"/>
    </source>
</evidence>
<evidence type="ECO:0000313" key="2">
    <source>
        <dbReference type="EMBL" id="SMO78952.1"/>
    </source>
</evidence>
<gene>
    <name evidence="2" type="ORF">SAMN06265348_10731</name>
</gene>
<name>A0A521E520_9SPHI</name>
<dbReference type="AlphaFoldDB" id="A0A521E520"/>
<accession>A0A521E520</accession>
<reference evidence="2 3" key="1">
    <citation type="submission" date="2017-05" db="EMBL/GenBank/DDBJ databases">
        <authorList>
            <person name="Varghese N."/>
            <person name="Submissions S."/>
        </authorList>
    </citation>
    <scope>NUCLEOTIDE SEQUENCE [LARGE SCALE GENOMIC DNA]</scope>
    <source>
        <strain evidence="2 3">DSM 19036</strain>
    </source>
</reference>
<proteinExistence type="predicted"/>
<keyword evidence="1" id="KW-0472">Membrane</keyword>
<keyword evidence="1" id="KW-1133">Transmembrane helix</keyword>
<dbReference type="EMBL" id="FXTN01000007">
    <property type="protein sequence ID" value="SMO78952.1"/>
    <property type="molecule type" value="Genomic_DNA"/>
</dbReference>
<keyword evidence="3" id="KW-1185">Reference proteome</keyword>
<dbReference type="RefSeq" id="WP_185960484.1">
    <property type="nucleotide sequence ID" value="NZ_CBCSJO010000007.1"/>
</dbReference>